<sequence>MRPIKLTMSAFGPYAGKSELELDKLGQNGLYLITGDTGAGKTTLFDAITFALYGETSGRNRNATMLRSKYADPKTPTYVELVFCYRDQQYTIRRNPTYERRALRGDKMTQENAGVELTMPDGRVLTRIKQVNDEIQAILGLDYEQFTQIAMIAQGDFRELLQAKTDKRREIFRYIFQTERYQQLQGLLFKRAKELADRYRNVENAVKQCVRSVRCAEDHPMALEWEAVRAEQRSLSQTIELLTQIIQTDSDKQQGRKEQKDILDKRLRELEALIEKAEQIAQWNRELAHLKEQKMQSAQQLEALDERVRQAQDEMPRAEALGKQIALEQEQLPRYAEIDARAGQLVREQEALQADQKTLEGKQKTLETDSQTLEELKKQLDALKNVQTEWQQLEHEREQIAQRLDSLRTLQEKWNGCQALEEQTKQAEQQLAQAQQAWDELTERLTRDRAALAEVQDAGERLVRGQSALEHLQRRQAELEQIGRKHQDYIALLDKLHIAQQNFVCKRDAYEQKQHAFNALNRAFLSGQAGLLAKDLAEGMPCPVCGATTHPHLASLADEVPSEQALEQAKQQAERALTAEREASAAASAVRATVDRAKEELQALSQELLDGKPFDALEDCLTAAQNVLETELLQAKQAVQQAKEAAEHRDTLTEQIKAQETRQQALQKQLQDRRDAVTSGNERLHTARESVRELAEKLLDGCPMEALSERLTEQTALVNQHAEQCRQAMQRKHAECERKQHLETEIPQREQACRTLEQEIGACKVEQASRTTALAERQAQLATLRQGLRYPDSQTAERAIAQMEGEKQTIERALAEAQDRLTQKQQEISKTDGQIQTLSGQIASSPEIVREKITAEYEKIEQGKVRLQTENEELAAALAVNQDNLAQLRQIGQDQSALEEKLKMVRSLANTANGEVTGKEKIMLETYAQATYFDRVVERANIRFRVMSDGQYELVRRQEAGNLRSQSGLDMNVIDHYNGTSRDVASLSGGEAFMASLSLALGLSDEIQESAGGIKLDTMFVDEGFGTLSEDALQQALAALQDLSEDGQRLVGIISHVPELKARITRQVVVTKDKMGGGSRVSIRTEE</sequence>
<dbReference type="InterPro" id="IPR027417">
    <property type="entry name" value="P-loop_NTPase"/>
</dbReference>
<comment type="similarity">
    <text evidence="1">Belongs to the SMC family. SbcC subfamily.</text>
</comment>
<dbReference type="PANTHER" id="PTHR32114:SF2">
    <property type="entry name" value="ABC TRANSPORTER ABCH.3"/>
    <property type="match status" value="1"/>
</dbReference>
<dbReference type="Gene3D" id="3.40.50.300">
    <property type="entry name" value="P-loop containing nucleotide triphosphate hydrolases"/>
    <property type="match status" value="2"/>
</dbReference>
<evidence type="ECO:0000313" key="6">
    <source>
        <dbReference type="EMBL" id="OUP54172.1"/>
    </source>
</evidence>
<dbReference type="RefSeq" id="WP_087370586.1">
    <property type="nucleotide sequence ID" value="NZ_NFKK01000002.1"/>
</dbReference>
<dbReference type="EMBL" id="NFKK01000002">
    <property type="protein sequence ID" value="OUP54172.1"/>
    <property type="molecule type" value="Genomic_DNA"/>
</dbReference>
<feature type="coiled-coil region" evidence="4">
    <location>
        <begin position="793"/>
        <end position="877"/>
    </location>
</feature>
<evidence type="ECO:0000256" key="2">
    <source>
        <dbReference type="ARBA" id="ARBA00011322"/>
    </source>
</evidence>
<evidence type="ECO:0000259" key="5">
    <source>
        <dbReference type="Pfam" id="PF13476"/>
    </source>
</evidence>
<dbReference type="Proteomes" id="UP000195897">
    <property type="component" value="Unassembled WGS sequence"/>
</dbReference>
<proteinExistence type="inferred from homology"/>
<dbReference type="PANTHER" id="PTHR32114">
    <property type="entry name" value="ABC TRANSPORTER ABCH.3"/>
    <property type="match status" value="1"/>
</dbReference>
<feature type="coiled-coil region" evidence="4">
    <location>
        <begin position="359"/>
        <end position="444"/>
    </location>
</feature>
<feature type="domain" description="Rad50/SbcC-type AAA" evidence="5">
    <location>
        <begin position="5"/>
        <end position="208"/>
    </location>
</feature>
<dbReference type="GO" id="GO:0006302">
    <property type="term" value="P:double-strand break repair"/>
    <property type="evidence" value="ECO:0007669"/>
    <property type="project" value="InterPro"/>
</dbReference>
<protein>
    <recommendedName>
        <fullName evidence="3">Nuclease SbcCD subunit C</fullName>
    </recommendedName>
</protein>
<dbReference type="GO" id="GO:0016887">
    <property type="term" value="F:ATP hydrolysis activity"/>
    <property type="evidence" value="ECO:0007669"/>
    <property type="project" value="InterPro"/>
</dbReference>
<name>A0A1Y4LJ66_9FIRM</name>
<dbReference type="Pfam" id="PF13558">
    <property type="entry name" value="SbcC_Walker_B"/>
    <property type="match status" value="1"/>
</dbReference>
<comment type="caution">
    <text evidence="6">The sequence shown here is derived from an EMBL/GenBank/DDBJ whole genome shotgun (WGS) entry which is preliminary data.</text>
</comment>
<evidence type="ECO:0000256" key="3">
    <source>
        <dbReference type="ARBA" id="ARBA00013368"/>
    </source>
</evidence>
<gene>
    <name evidence="6" type="ORF">B5F17_02875</name>
</gene>
<evidence type="ECO:0000256" key="1">
    <source>
        <dbReference type="ARBA" id="ARBA00006930"/>
    </source>
</evidence>
<feature type="coiled-coil region" evidence="4">
    <location>
        <begin position="704"/>
        <end position="759"/>
    </location>
</feature>
<evidence type="ECO:0000313" key="7">
    <source>
        <dbReference type="Proteomes" id="UP000195897"/>
    </source>
</evidence>
<organism evidence="6 7">
    <name type="scientific">Butyricicoccus pullicaecorum</name>
    <dbReference type="NCBI Taxonomy" id="501571"/>
    <lineage>
        <taxon>Bacteria</taxon>
        <taxon>Bacillati</taxon>
        <taxon>Bacillota</taxon>
        <taxon>Clostridia</taxon>
        <taxon>Eubacteriales</taxon>
        <taxon>Butyricicoccaceae</taxon>
        <taxon>Butyricicoccus</taxon>
    </lineage>
</organism>
<feature type="coiled-coil region" evidence="4">
    <location>
        <begin position="260"/>
        <end position="321"/>
    </location>
</feature>
<keyword evidence="4" id="KW-0175">Coiled coil</keyword>
<accession>A0A1Y4LJ66</accession>
<feature type="coiled-coil region" evidence="4">
    <location>
        <begin position="562"/>
        <end position="669"/>
    </location>
</feature>
<reference evidence="7" key="1">
    <citation type="submission" date="2017-04" db="EMBL/GenBank/DDBJ databases">
        <title>Function of individual gut microbiota members based on whole genome sequencing of pure cultures obtained from chicken caecum.</title>
        <authorList>
            <person name="Medvecky M."/>
            <person name="Cejkova D."/>
            <person name="Polansky O."/>
            <person name="Karasova D."/>
            <person name="Kubasova T."/>
            <person name="Cizek A."/>
            <person name="Rychlik I."/>
        </authorList>
    </citation>
    <scope>NUCLEOTIDE SEQUENCE [LARGE SCALE GENOMIC DNA]</scope>
    <source>
        <strain evidence="7">An180</strain>
    </source>
</reference>
<dbReference type="SUPFAM" id="SSF52540">
    <property type="entry name" value="P-loop containing nucleoside triphosphate hydrolases"/>
    <property type="match status" value="2"/>
</dbReference>
<dbReference type="AlphaFoldDB" id="A0A1Y4LJ66"/>
<evidence type="ECO:0000256" key="4">
    <source>
        <dbReference type="SAM" id="Coils"/>
    </source>
</evidence>
<comment type="subunit">
    <text evidence="2">Heterodimer of SbcC and SbcD.</text>
</comment>
<dbReference type="InterPro" id="IPR038729">
    <property type="entry name" value="Rad50/SbcC_AAA"/>
</dbReference>
<dbReference type="Pfam" id="PF13476">
    <property type="entry name" value="AAA_23"/>
    <property type="match status" value="1"/>
</dbReference>